<dbReference type="EMBL" id="CAJZBQ010000043">
    <property type="protein sequence ID" value="CAG9327352.1"/>
    <property type="molecule type" value="Genomic_DNA"/>
</dbReference>
<gene>
    <name evidence="2" type="ORF">BSTOLATCC_MIC43391</name>
</gene>
<evidence type="ECO:0000313" key="2">
    <source>
        <dbReference type="EMBL" id="CAG9327352.1"/>
    </source>
</evidence>
<feature type="coiled-coil region" evidence="1">
    <location>
        <begin position="48"/>
        <end position="75"/>
    </location>
</feature>
<accession>A0AAU9JS41</accession>
<protein>
    <submittedName>
        <fullName evidence="2">Uncharacterized protein</fullName>
    </submittedName>
</protein>
<comment type="caution">
    <text evidence="2">The sequence shown here is derived from an EMBL/GenBank/DDBJ whole genome shotgun (WGS) entry which is preliminary data.</text>
</comment>
<name>A0AAU9JS41_9CILI</name>
<reference evidence="2" key="1">
    <citation type="submission" date="2021-09" db="EMBL/GenBank/DDBJ databases">
        <authorList>
            <consortium name="AG Swart"/>
            <person name="Singh M."/>
            <person name="Singh A."/>
            <person name="Seah K."/>
            <person name="Emmerich C."/>
        </authorList>
    </citation>
    <scope>NUCLEOTIDE SEQUENCE</scope>
    <source>
        <strain evidence="2">ATCC30299</strain>
    </source>
</reference>
<sequence length="323" mass="36288">MRKKFQFIEQKKGISKTQGLIYKIFLTTAGIDETALNDYMGKKQCIHYELVKKMLEREREANDKLLAEINSKKLAERSTQTSNFSFERLSIMITDYDKPNEKYQDCICARQSSSFNRSDIAEQEFSSMPVSLDLSDSSSDYSVSSQSQFSSRNSIIFPDLPIKTLCDENLSTSINSPDLKTPAKPRTKVPPLRIDKIPQYNPFDNPVSFESGMSSLSFSKNSWLLSSFNFSENSSGLFNLSSSPRTPKADVGCHINPELLAYYGIKSNPGDDGVSAPTSMSSSRFLHSREWSNCSGIDEENIAVYIPRIVPVAFSVISNQFPK</sequence>
<keyword evidence="3" id="KW-1185">Reference proteome</keyword>
<evidence type="ECO:0000313" key="3">
    <source>
        <dbReference type="Proteomes" id="UP001162131"/>
    </source>
</evidence>
<evidence type="ECO:0000256" key="1">
    <source>
        <dbReference type="SAM" id="Coils"/>
    </source>
</evidence>
<dbReference type="Proteomes" id="UP001162131">
    <property type="component" value="Unassembled WGS sequence"/>
</dbReference>
<proteinExistence type="predicted"/>
<dbReference type="AlphaFoldDB" id="A0AAU9JS41"/>
<organism evidence="2 3">
    <name type="scientific">Blepharisma stoltei</name>
    <dbReference type="NCBI Taxonomy" id="1481888"/>
    <lineage>
        <taxon>Eukaryota</taxon>
        <taxon>Sar</taxon>
        <taxon>Alveolata</taxon>
        <taxon>Ciliophora</taxon>
        <taxon>Postciliodesmatophora</taxon>
        <taxon>Heterotrichea</taxon>
        <taxon>Heterotrichida</taxon>
        <taxon>Blepharismidae</taxon>
        <taxon>Blepharisma</taxon>
    </lineage>
</organism>
<keyword evidence="1" id="KW-0175">Coiled coil</keyword>